<dbReference type="SUPFAM" id="SSF102588">
    <property type="entry name" value="LmbE-like"/>
    <property type="match status" value="1"/>
</dbReference>
<organism evidence="1 2">
    <name type="scientific">Ramlibacter henchirensis</name>
    <dbReference type="NCBI Taxonomy" id="204072"/>
    <lineage>
        <taxon>Bacteria</taxon>
        <taxon>Pseudomonadati</taxon>
        <taxon>Pseudomonadota</taxon>
        <taxon>Betaproteobacteria</taxon>
        <taxon>Burkholderiales</taxon>
        <taxon>Comamonadaceae</taxon>
        <taxon>Ramlibacter</taxon>
    </lineage>
</organism>
<proteinExistence type="predicted"/>
<evidence type="ECO:0000313" key="1">
    <source>
        <dbReference type="EMBL" id="TFZ07234.1"/>
    </source>
</evidence>
<dbReference type="OrthoDB" id="128519at2"/>
<dbReference type="PANTHER" id="PTHR12993">
    <property type="entry name" value="N-ACETYLGLUCOSAMINYL-PHOSPHATIDYLINOSITOL DE-N-ACETYLASE-RELATED"/>
    <property type="match status" value="1"/>
</dbReference>
<dbReference type="AlphaFoldDB" id="A0A4Z0C8B9"/>
<accession>A0A4Z0C8B9</accession>
<evidence type="ECO:0000313" key="2">
    <source>
        <dbReference type="Proteomes" id="UP000298180"/>
    </source>
</evidence>
<dbReference type="GO" id="GO:0016811">
    <property type="term" value="F:hydrolase activity, acting on carbon-nitrogen (but not peptide) bonds, in linear amides"/>
    <property type="evidence" value="ECO:0007669"/>
    <property type="project" value="TreeGrafter"/>
</dbReference>
<dbReference type="Pfam" id="PF02585">
    <property type="entry name" value="PIG-L"/>
    <property type="match status" value="1"/>
</dbReference>
<dbReference type="Proteomes" id="UP000298180">
    <property type="component" value="Unassembled WGS sequence"/>
</dbReference>
<gene>
    <name evidence="1" type="ORF">EZ313_11705</name>
</gene>
<dbReference type="EMBL" id="SMLM01000001">
    <property type="protein sequence ID" value="TFZ07234.1"/>
    <property type="molecule type" value="Genomic_DNA"/>
</dbReference>
<keyword evidence="2" id="KW-1185">Reference proteome</keyword>
<name>A0A4Z0C8B9_9BURK</name>
<reference evidence="1 2" key="1">
    <citation type="submission" date="2019-03" db="EMBL/GenBank/DDBJ databases">
        <title>Ramlibacter henchirensis DSM 14656, whole genome shotgun sequence.</title>
        <authorList>
            <person name="Zhang X."/>
            <person name="Feng G."/>
            <person name="Zhu H."/>
        </authorList>
    </citation>
    <scope>NUCLEOTIDE SEQUENCE [LARGE SCALE GENOMIC DNA]</scope>
    <source>
        <strain evidence="1 2">DSM 14656</strain>
    </source>
</reference>
<comment type="caution">
    <text evidence="1">The sequence shown here is derived from an EMBL/GenBank/DDBJ whole genome shotgun (WGS) entry which is preliminary data.</text>
</comment>
<dbReference type="Gene3D" id="3.40.50.10320">
    <property type="entry name" value="LmbE-like"/>
    <property type="match status" value="1"/>
</dbReference>
<dbReference type="InterPro" id="IPR003737">
    <property type="entry name" value="GlcNAc_PI_deacetylase-related"/>
</dbReference>
<sequence>MGRGLSIPREEHRRSRAAERISPMQWLDALCAGGVPALPATPVLVVVAHPDDETVGAGSRLPRLRHATFIYVTDGAPLDGRDAAHHRLTVDAYRELRLRERAAALSRCGIAESQIIDIGCPDQQAARRLPQLAIEIARWLKRRRPDVLLTHPYEGGHPDHDATAFAVHAAAALLRRQGEPVPAVVEMTSYHRGPSGLQTCVFLPDAVADREQAAVVLDPQQRAFKRSLLDCYATQRDTLDQFALDVERFRPAPAYDFRAEPHPGPLFYEQHAWGLSGAQFRELAAQAMTQLGLEGEL</sequence>
<dbReference type="InterPro" id="IPR024078">
    <property type="entry name" value="LmbE-like_dom_sf"/>
</dbReference>
<protein>
    <submittedName>
        <fullName evidence="1">PIG-L family deacetylase</fullName>
    </submittedName>
</protein>
<dbReference type="PANTHER" id="PTHR12993:SF26">
    <property type="entry name" value="1D-MYO-INOSITOL 2-ACETAMIDO-2-DEOXY-ALPHA-D-GLUCOPYRANOSIDE DEACETYLASE"/>
    <property type="match status" value="1"/>
</dbReference>